<dbReference type="AlphaFoldDB" id="A0A0A1TD31"/>
<dbReference type="GO" id="GO:0016491">
    <property type="term" value="F:oxidoreductase activity"/>
    <property type="evidence" value="ECO:0007669"/>
    <property type="project" value="UniProtKB-KW"/>
</dbReference>
<dbReference type="PANTHER" id="PTHR42973:SF4">
    <property type="entry name" value="FAD BINDING DOMAIN PROTEIN"/>
    <property type="match status" value="1"/>
</dbReference>
<dbReference type="InterPro" id="IPR050416">
    <property type="entry name" value="FAD-linked_Oxidoreductase"/>
</dbReference>
<dbReference type="Gene3D" id="3.40.462.20">
    <property type="match status" value="1"/>
</dbReference>
<evidence type="ECO:0000313" key="6">
    <source>
        <dbReference type="Proteomes" id="UP000039046"/>
    </source>
</evidence>
<evidence type="ECO:0000256" key="3">
    <source>
        <dbReference type="ARBA" id="ARBA00022827"/>
    </source>
</evidence>
<evidence type="ECO:0000256" key="2">
    <source>
        <dbReference type="ARBA" id="ARBA00022630"/>
    </source>
</evidence>
<gene>
    <name evidence="5" type="ORF">VHEMI04052</name>
</gene>
<organism evidence="5 6">
    <name type="scientific">[Torrubiella] hemipterigena</name>
    <dbReference type="NCBI Taxonomy" id="1531966"/>
    <lineage>
        <taxon>Eukaryota</taxon>
        <taxon>Fungi</taxon>
        <taxon>Dikarya</taxon>
        <taxon>Ascomycota</taxon>
        <taxon>Pezizomycotina</taxon>
        <taxon>Sordariomycetes</taxon>
        <taxon>Hypocreomycetidae</taxon>
        <taxon>Hypocreales</taxon>
        <taxon>Clavicipitaceae</taxon>
        <taxon>Clavicipitaceae incertae sedis</taxon>
        <taxon>'Torrubiella' clade</taxon>
    </lineage>
</organism>
<comment type="similarity">
    <text evidence="1">Belongs to the oxygen-dependent FAD-linked oxidoreductase family.</text>
</comment>
<dbReference type="EMBL" id="CDHN01000002">
    <property type="protein sequence ID" value="CEJ86248.1"/>
    <property type="molecule type" value="Genomic_DNA"/>
</dbReference>
<evidence type="ECO:0000313" key="5">
    <source>
        <dbReference type="EMBL" id="CEJ86248.1"/>
    </source>
</evidence>
<keyword evidence="3" id="KW-0274">FAD</keyword>
<evidence type="ECO:0000256" key="1">
    <source>
        <dbReference type="ARBA" id="ARBA00005466"/>
    </source>
</evidence>
<keyword evidence="2" id="KW-0285">Flavoprotein</keyword>
<protein>
    <recommendedName>
        <fullName evidence="7">Berberine/berberine-like domain-containing protein</fullName>
    </recommendedName>
</protein>
<keyword evidence="6" id="KW-1185">Reference proteome</keyword>
<sequence length="317" mass="35122">MLASGKLVTATPTKNTDLWKALQGGSGSFGIVTSITVPTIAKCNVWWGYLVLWNFDIKNATKMMHKLLTRNGPRSTDVAKDVYGAGPLLCHGCAETGRQTSAVILVHTKPGDERGWPATFKTAFGSLWRIWSQFRVDPLSKALGFIASTSLYGERRHFATLTVKNDLDTLHEAYAIHVDTVKSLFVDKKKIKGLSYNFVVQPLPPVSVPEGEVGPMGFTSADNEPLALLLITVGWADAEDDDLINGCSKKTIERWQQMALAKGTLHPYIYLNYAADWQKPFESYGKDWLEFMRGVSKKHDETGLFQAGRSGGFKLFE</sequence>
<dbReference type="InterPro" id="IPR016169">
    <property type="entry name" value="FAD-bd_PCMH_sub2"/>
</dbReference>
<reference evidence="5 6" key="1">
    <citation type="journal article" date="2015" name="Genome Announc.">
        <title>Draft Genome Sequence and Gene Annotation of the Entomopathogenic Fungus Verticillium hemipterigenum.</title>
        <authorList>
            <person name="Horn F."/>
            <person name="Habel A."/>
            <person name="Scharf D.H."/>
            <person name="Dworschak J."/>
            <person name="Brakhage A.A."/>
            <person name="Guthke R."/>
            <person name="Hertweck C."/>
            <person name="Linde J."/>
        </authorList>
    </citation>
    <scope>NUCLEOTIDE SEQUENCE [LARGE SCALE GENOMIC DNA]</scope>
</reference>
<dbReference type="STRING" id="1531966.A0A0A1TD31"/>
<evidence type="ECO:0000256" key="4">
    <source>
        <dbReference type="ARBA" id="ARBA00023002"/>
    </source>
</evidence>
<keyword evidence="4" id="KW-0560">Oxidoreductase</keyword>
<dbReference type="Proteomes" id="UP000039046">
    <property type="component" value="Unassembled WGS sequence"/>
</dbReference>
<name>A0A0A1TD31_9HYPO</name>
<proteinExistence type="inferred from homology"/>
<accession>A0A0A1TD31</accession>
<dbReference type="GO" id="GO:0050660">
    <property type="term" value="F:flavin adenine dinucleotide binding"/>
    <property type="evidence" value="ECO:0007669"/>
    <property type="project" value="InterPro"/>
</dbReference>
<dbReference type="SUPFAM" id="SSF56176">
    <property type="entry name" value="FAD-binding/transporter-associated domain-like"/>
    <property type="match status" value="1"/>
</dbReference>
<dbReference type="PANTHER" id="PTHR42973">
    <property type="entry name" value="BINDING OXIDOREDUCTASE, PUTATIVE (AFU_ORTHOLOGUE AFUA_1G17690)-RELATED"/>
    <property type="match status" value="1"/>
</dbReference>
<dbReference type="Gene3D" id="3.30.465.10">
    <property type="match status" value="1"/>
</dbReference>
<dbReference type="HOGENOM" id="CLU_018354_1_4_1"/>
<evidence type="ECO:0008006" key="7">
    <source>
        <dbReference type="Google" id="ProtNLM"/>
    </source>
</evidence>
<dbReference type="InterPro" id="IPR036318">
    <property type="entry name" value="FAD-bd_PCMH-like_sf"/>
</dbReference>
<dbReference type="OrthoDB" id="2151789at2759"/>